<organism evidence="1 2">
    <name type="scientific">Cloacibacillus porcorum</name>
    <dbReference type="NCBI Taxonomy" id="1197717"/>
    <lineage>
        <taxon>Bacteria</taxon>
        <taxon>Thermotogati</taxon>
        <taxon>Synergistota</taxon>
        <taxon>Synergistia</taxon>
        <taxon>Synergistales</taxon>
        <taxon>Synergistaceae</taxon>
        <taxon>Cloacibacillus</taxon>
    </lineage>
</organism>
<dbReference type="InterPro" id="IPR041854">
    <property type="entry name" value="BFD-like_2Fe2S-bd_dom_sf"/>
</dbReference>
<name>A0A1B2I716_9BACT</name>
<protein>
    <submittedName>
        <fullName evidence="1">BFD-like (2Fe-2S) protein</fullName>
    </submittedName>
</protein>
<dbReference type="KEGG" id="cpor:BED41_12030"/>
<gene>
    <name evidence="1" type="ORF">BED41_12030</name>
</gene>
<proteinExistence type="predicted"/>
<dbReference type="Gene3D" id="1.10.10.1100">
    <property type="entry name" value="BFD-like [2Fe-2S]-binding domain"/>
    <property type="match status" value="1"/>
</dbReference>
<reference evidence="1" key="1">
    <citation type="submission" date="2016-08" db="EMBL/GenBank/DDBJ databases">
        <title>Complete genome of Cloacibacillus porcorum.</title>
        <authorList>
            <person name="Looft T."/>
            <person name="Bayles D.O."/>
            <person name="Alt D.P."/>
        </authorList>
    </citation>
    <scope>NUCLEOTIDE SEQUENCE [LARGE SCALE GENOMIC DNA]</scope>
    <source>
        <strain evidence="1">CL-84</strain>
    </source>
</reference>
<dbReference type="OrthoDB" id="9805137at2"/>
<accession>A0A1B2I716</accession>
<keyword evidence="2" id="KW-1185">Reference proteome</keyword>
<dbReference type="EMBL" id="CP016757">
    <property type="protein sequence ID" value="ANZ45743.1"/>
    <property type="molecule type" value="Genomic_DNA"/>
</dbReference>
<dbReference type="Proteomes" id="UP000093044">
    <property type="component" value="Chromosome"/>
</dbReference>
<sequence length="55" mass="6248">MSRGAEEIICHCFSFTRGDIENDYIKNGRSTVMEKITAELERGGCRCHEKNPRGT</sequence>
<dbReference type="AlphaFoldDB" id="A0A1B2I716"/>
<dbReference type="STRING" id="1197717.BED41_12030"/>
<evidence type="ECO:0000313" key="2">
    <source>
        <dbReference type="Proteomes" id="UP000093044"/>
    </source>
</evidence>
<evidence type="ECO:0000313" key="1">
    <source>
        <dbReference type="EMBL" id="ANZ45743.1"/>
    </source>
</evidence>